<protein>
    <recommendedName>
        <fullName evidence="1">DUF1722 domain-containing protein</fullName>
    </recommendedName>
</protein>
<dbReference type="Pfam" id="PF08349">
    <property type="entry name" value="DUF1722"/>
    <property type="match status" value="1"/>
</dbReference>
<dbReference type="Proteomes" id="UP000004080">
    <property type="component" value="Unassembled WGS sequence"/>
</dbReference>
<proteinExistence type="predicted"/>
<evidence type="ECO:0000259" key="1">
    <source>
        <dbReference type="Pfam" id="PF08349"/>
    </source>
</evidence>
<evidence type="ECO:0000313" key="3">
    <source>
        <dbReference type="Proteomes" id="UP000004080"/>
    </source>
</evidence>
<accession>I8IWE9</accession>
<dbReference type="eggNOG" id="COG3272">
    <property type="taxonomic scope" value="Bacteria"/>
</dbReference>
<dbReference type="RefSeq" id="WP_007203732.1">
    <property type="nucleotide sequence ID" value="NZ_AKKV01000043.1"/>
</dbReference>
<dbReference type="STRING" id="1196324.A374_18324"/>
<dbReference type="PATRIC" id="fig|1196324.3.peg.3735"/>
<dbReference type="EMBL" id="AKKV01000043">
    <property type="protein sequence ID" value="EIT83811.1"/>
    <property type="molecule type" value="Genomic_DNA"/>
</dbReference>
<organism evidence="2 3">
    <name type="scientific">Fictibacillus macauensis ZFHKF-1</name>
    <dbReference type="NCBI Taxonomy" id="1196324"/>
    <lineage>
        <taxon>Bacteria</taxon>
        <taxon>Bacillati</taxon>
        <taxon>Bacillota</taxon>
        <taxon>Bacilli</taxon>
        <taxon>Bacillales</taxon>
        <taxon>Fictibacillaceae</taxon>
        <taxon>Fictibacillus</taxon>
    </lineage>
</organism>
<gene>
    <name evidence="2" type="ORF">A374_18324</name>
</gene>
<reference evidence="2 3" key="1">
    <citation type="journal article" date="2012" name="J. Bacteriol.">
        <title>Genome of Bacillus macauensis ZFHKF-1, a Long-Chain-Forming Bacterium.</title>
        <authorList>
            <person name="Cai L."/>
            <person name="Zhang T."/>
        </authorList>
    </citation>
    <scope>NUCLEOTIDE SEQUENCE [LARGE SCALE GENOMIC DNA]</scope>
    <source>
        <strain evidence="2 3">ZFHKF-1</strain>
    </source>
</reference>
<keyword evidence="3" id="KW-1185">Reference proteome</keyword>
<sequence>MITKKQAENHWAHHKYEIMAKGYQFYTTIRDRFREAGTEKEYLEILAEIDVLTNKPYTKKGFVTTAEHMWGYFKKEATASEKETFFMALQACSTLPDTFTKLEGAALDVIVALQQLERTYSRPYLAHSSLLQ</sequence>
<feature type="domain" description="DUF1722" evidence="1">
    <location>
        <begin position="15"/>
        <end position="132"/>
    </location>
</feature>
<name>I8IWE9_9BACL</name>
<dbReference type="InterPro" id="IPR013560">
    <property type="entry name" value="DUF1722"/>
</dbReference>
<evidence type="ECO:0000313" key="2">
    <source>
        <dbReference type="EMBL" id="EIT83811.1"/>
    </source>
</evidence>
<comment type="caution">
    <text evidence="2">The sequence shown here is derived from an EMBL/GenBank/DDBJ whole genome shotgun (WGS) entry which is preliminary data.</text>
</comment>
<dbReference type="AlphaFoldDB" id="I8IWE9"/>
<dbReference type="OrthoDB" id="9782576at2"/>